<evidence type="ECO:0000256" key="1">
    <source>
        <dbReference type="ARBA" id="ARBA00023054"/>
    </source>
</evidence>
<evidence type="ECO:0000256" key="2">
    <source>
        <dbReference type="SAM" id="Coils"/>
    </source>
</evidence>
<feature type="coiled-coil region" evidence="2">
    <location>
        <begin position="360"/>
        <end position="419"/>
    </location>
</feature>
<reference evidence="5" key="1">
    <citation type="journal article" date="2023" name="Mol. Biol. Evol.">
        <title>Third-Generation Sequencing Reveals the Adaptive Role of the Epigenome in Three Deep-Sea Polychaetes.</title>
        <authorList>
            <person name="Perez M."/>
            <person name="Aroh O."/>
            <person name="Sun Y."/>
            <person name="Lan Y."/>
            <person name="Juniper S.K."/>
            <person name="Young C.R."/>
            <person name="Angers B."/>
            <person name="Qian P.Y."/>
        </authorList>
    </citation>
    <scope>NUCLEOTIDE SEQUENCE</scope>
    <source>
        <strain evidence="5">R07B-5</strain>
    </source>
</reference>
<feature type="compositionally biased region" description="Polar residues" evidence="3">
    <location>
        <begin position="20"/>
        <end position="29"/>
    </location>
</feature>
<sequence length="991" mass="111724">MADAGRKEKLAAAKKKLKQFQKSSRTPSHSPVPRTKGQQNGATQENRPASLTNTARIPNNSPHQAIRRDDQLTQLTSGTAASPGGDAPLHSTQTTPTLSTVAPNERLTASTEQLQQMSRQINGLISQVHRVVWEKMCGRYWTQGSGGDKYIHWVERGTVNSPNSWSSTVRPMNNLNKQLQNLKNHNVKLQNSLETERKGFDEKLKREIGALKEQLQTIGILVAEKTELQSSLNQKQKTAEQRQEEVEELSGRLKASRQRVAELEKSFTSASSLNQKNEKSNKDLSKDVDRLKLELYKLNKSNEEFQQQTSELQGKLHQKISECGKQEDQLILLRGQLEMAQLNNQQLQSGGGGAVDTQQVEQLLTEKAELQTQLKQYDEAFQKVSSEREQIAEQYQQYVDQLTQQSAGLQAQIGSLVEERNELLSKQEEFSSVIAQLQNTQDTTVTHNMKAAGASEASLQEAAQERDELTGRLNQLEAELGELRPLYEAQVADNAQLSRLVGDREAHIEELEMQALRLSETQVDSEKLLEHMQSDKTALSRAIAQNRELKTQLAELQNGFVKMSNENMELMTQLQKEQHISKELASRLAQQEEELKEIRSDVGAKEQELQRLRLRLQTEETEGGEELEQRLQQFQQQTPLLESLQRELSSAQASRCSWFSLDAINALTNQNSELKSQLLRDVSNNNFRNDADSSAQVEQMSVSIRQLEMERNEMIRSLENEEKQRQVVQKELDELRSQLASQTPATLNGDVINKAQFEALQHAMKQLEVKYTRVMREQAELSDSREQLEHIVMQLQGETETIGEYVALYQQQRFLLKQRQLERDDYVSQMARDHQHMQDKLAKLQTLVVQLLDERHRLHTAASATTSPTLNALANHTPHITKSSKHNHKRMLDGTVNSDDLEDWPGSSSSSGDESDSVPVIGGAGGDNSPQVAPPGAPSDIPLGEVDDRTAQQIMLLLSEIGNSNVAGSKNSFSHWNYLQCNRCVGRMIVV</sequence>
<dbReference type="InterPro" id="IPR024858">
    <property type="entry name" value="GOLGA"/>
</dbReference>
<dbReference type="GO" id="GO:0005801">
    <property type="term" value="C:cis-Golgi network"/>
    <property type="evidence" value="ECO:0007669"/>
    <property type="project" value="TreeGrafter"/>
</dbReference>
<dbReference type="GO" id="GO:0032580">
    <property type="term" value="C:Golgi cisterna membrane"/>
    <property type="evidence" value="ECO:0007669"/>
    <property type="project" value="TreeGrafter"/>
</dbReference>
<dbReference type="Pfam" id="PF15070">
    <property type="entry name" value="GOLGA2L5"/>
    <property type="match status" value="2"/>
</dbReference>
<protein>
    <recommendedName>
        <fullName evidence="4">Golgin subfamily A conserved domain-containing protein</fullName>
    </recommendedName>
</protein>
<dbReference type="EMBL" id="JAODUO010000728">
    <property type="protein sequence ID" value="KAK2175475.1"/>
    <property type="molecule type" value="Genomic_DNA"/>
</dbReference>
<feature type="coiled-coil region" evidence="2">
    <location>
        <begin position="704"/>
        <end position="777"/>
    </location>
</feature>
<feature type="compositionally biased region" description="Basic and acidic residues" evidence="3">
    <location>
        <begin position="1"/>
        <end position="11"/>
    </location>
</feature>
<feature type="region of interest" description="Disordered" evidence="3">
    <location>
        <begin position="879"/>
        <end position="944"/>
    </location>
</feature>
<dbReference type="AlphaFoldDB" id="A0AAD9KQF5"/>
<feature type="coiled-coil region" evidence="2">
    <location>
        <begin position="225"/>
        <end position="308"/>
    </location>
</feature>
<organism evidence="5 6">
    <name type="scientific">Ridgeia piscesae</name>
    <name type="common">Tubeworm</name>
    <dbReference type="NCBI Taxonomy" id="27915"/>
    <lineage>
        <taxon>Eukaryota</taxon>
        <taxon>Metazoa</taxon>
        <taxon>Spiralia</taxon>
        <taxon>Lophotrochozoa</taxon>
        <taxon>Annelida</taxon>
        <taxon>Polychaeta</taxon>
        <taxon>Sedentaria</taxon>
        <taxon>Canalipalpata</taxon>
        <taxon>Sabellida</taxon>
        <taxon>Siboglinidae</taxon>
        <taxon>Ridgeia</taxon>
    </lineage>
</organism>
<accession>A0AAD9KQF5</accession>
<gene>
    <name evidence="5" type="ORF">NP493_729g01024</name>
</gene>
<dbReference type="GO" id="GO:0007030">
    <property type="term" value="P:Golgi organization"/>
    <property type="evidence" value="ECO:0007669"/>
    <property type="project" value="TreeGrafter"/>
</dbReference>
<keyword evidence="1 2" id="KW-0175">Coiled coil</keyword>
<feature type="domain" description="Golgin subfamily A conserved" evidence="4">
    <location>
        <begin position="614"/>
        <end position="859"/>
    </location>
</feature>
<proteinExistence type="predicted"/>
<name>A0AAD9KQF5_RIDPI</name>
<feature type="compositionally biased region" description="Polar residues" evidence="3">
    <location>
        <begin position="90"/>
        <end position="103"/>
    </location>
</feature>
<dbReference type="GO" id="GO:0000137">
    <property type="term" value="C:Golgi cis cisterna"/>
    <property type="evidence" value="ECO:0007669"/>
    <property type="project" value="TreeGrafter"/>
</dbReference>
<feature type="coiled-coil region" evidence="2">
    <location>
        <begin position="539"/>
        <end position="622"/>
    </location>
</feature>
<feature type="domain" description="Golgin subfamily A conserved" evidence="4">
    <location>
        <begin position="404"/>
        <end position="612"/>
    </location>
</feature>
<keyword evidence="6" id="KW-1185">Reference proteome</keyword>
<evidence type="ECO:0000313" key="6">
    <source>
        <dbReference type="Proteomes" id="UP001209878"/>
    </source>
</evidence>
<comment type="caution">
    <text evidence="5">The sequence shown here is derived from an EMBL/GenBank/DDBJ whole genome shotgun (WGS) entry which is preliminary data.</text>
</comment>
<feature type="compositionally biased region" description="Polar residues" evidence="3">
    <location>
        <begin position="36"/>
        <end position="63"/>
    </location>
</feature>
<evidence type="ECO:0000313" key="5">
    <source>
        <dbReference type="EMBL" id="KAK2175475.1"/>
    </source>
</evidence>
<dbReference type="Proteomes" id="UP001209878">
    <property type="component" value="Unassembled WGS sequence"/>
</dbReference>
<dbReference type="InterPro" id="IPR043976">
    <property type="entry name" value="GOLGA_cons_dom"/>
</dbReference>
<evidence type="ECO:0000259" key="4">
    <source>
        <dbReference type="Pfam" id="PF15070"/>
    </source>
</evidence>
<dbReference type="PANTHER" id="PTHR10881:SF46">
    <property type="entry name" value="GOLGIN SUBFAMILY A MEMBER 2"/>
    <property type="match status" value="1"/>
</dbReference>
<feature type="coiled-coil region" evidence="2">
    <location>
        <begin position="172"/>
        <end position="199"/>
    </location>
</feature>
<feature type="region of interest" description="Disordered" evidence="3">
    <location>
        <begin position="1"/>
        <end position="103"/>
    </location>
</feature>
<dbReference type="PANTHER" id="PTHR10881">
    <property type="entry name" value="GOLGIN SUBFAMILY A MEMBER-RELATED"/>
    <property type="match status" value="1"/>
</dbReference>
<evidence type="ECO:0000256" key="3">
    <source>
        <dbReference type="SAM" id="MobiDB-lite"/>
    </source>
</evidence>